<dbReference type="STRING" id="130081.M2WW08"/>
<organism evidence="3 4">
    <name type="scientific">Galdieria sulphuraria</name>
    <name type="common">Red alga</name>
    <dbReference type="NCBI Taxonomy" id="130081"/>
    <lineage>
        <taxon>Eukaryota</taxon>
        <taxon>Rhodophyta</taxon>
        <taxon>Bangiophyceae</taxon>
        <taxon>Galdieriales</taxon>
        <taxon>Galdieriaceae</taxon>
        <taxon>Galdieria</taxon>
    </lineage>
</organism>
<evidence type="ECO:0000256" key="1">
    <source>
        <dbReference type="SAM" id="MobiDB-lite"/>
    </source>
</evidence>
<feature type="region of interest" description="Disordered" evidence="1">
    <location>
        <begin position="1"/>
        <end position="45"/>
    </location>
</feature>
<dbReference type="KEGG" id="gsl:Gasu_43450"/>
<dbReference type="Proteomes" id="UP000030680">
    <property type="component" value="Unassembled WGS sequence"/>
</dbReference>
<protein>
    <recommendedName>
        <fullName evidence="2">BZIP domain-containing protein</fullName>
    </recommendedName>
</protein>
<dbReference type="RefSeq" id="XP_005704700.1">
    <property type="nucleotide sequence ID" value="XM_005704643.1"/>
</dbReference>
<dbReference type="InterPro" id="IPR046347">
    <property type="entry name" value="bZIP_sf"/>
</dbReference>
<evidence type="ECO:0000313" key="3">
    <source>
        <dbReference type="EMBL" id="EME28180.1"/>
    </source>
</evidence>
<dbReference type="SMART" id="SM00338">
    <property type="entry name" value="BRLZ"/>
    <property type="match status" value="1"/>
</dbReference>
<dbReference type="PROSITE" id="PS50217">
    <property type="entry name" value="BZIP"/>
    <property type="match status" value="1"/>
</dbReference>
<dbReference type="GO" id="GO:0003700">
    <property type="term" value="F:DNA-binding transcription factor activity"/>
    <property type="evidence" value="ECO:0007669"/>
    <property type="project" value="InterPro"/>
</dbReference>
<dbReference type="EMBL" id="KB454523">
    <property type="protein sequence ID" value="EME28180.1"/>
    <property type="molecule type" value="Genomic_DNA"/>
</dbReference>
<gene>
    <name evidence="3" type="ORF">Gasu_43450</name>
</gene>
<evidence type="ECO:0000259" key="2">
    <source>
        <dbReference type="PROSITE" id="PS50217"/>
    </source>
</evidence>
<dbReference type="Gramene" id="EME28180">
    <property type="protein sequence ID" value="EME28180"/>
    <property type="gene ID" value="Gasu_43450"/>
</dbReference>
<dbReference type="Pfam" id="PF00170">
    <property type="entry name" value="bZIP_1"/>
    <property type="match status" value="1"/>
</dbReference>
<dbReference type="OrthoDB" id="12212at2759"/>
<evidence type="ECO:0000313" key="4">
    <source>
        <dbReference type="Proteomes" id="UP000030680"/>
    </source>
</evidence>
<dbReference type="Gene3D" id="1.20.5.170">
    <property type="match status" value="1"/>
</dbReference>
<feature type="domain" description="BZIP" evidence="2">
    <location>
        <begin position="43"/>
        <end position="86"/>
    </location>
</feature>
<dbReference type="InterPro" id="IPR004827">
    <property type="entry name" value="bZIP"/>
</dbReference>
<dbReference type="GeneID" id="17087040"/>
<keyword evidence="4" id="KW-1185">Reference proteome</keyword>
<feature type="compositionally biased region" description="Polar residues" evidence="1">
    <location>
        <begin position="1"/>
        <end position="31"/>
    </location>
</feature>
<dbReference type="AlphaFoldDB" id="M2WW08"/>
<dbReference type="PROSITE" id="PS00036">
    <property type="entry name" value="BZIP_BASIC"/>
    <property type="match status" value="1"/>
</dbReference>
<sequence>MNEASSYSHNSVDSTLKSEDINTLDTSSVTEDVSGREGPSAEELRRQKRLVRNRISAERSRRRRLSRIEDLMAHNKRLQEELESLQAMEVENGYLKRQVDPSVRCLPIVSIRVLFKLPLCLSNSLHKTKARKTLYMMLRSFVVQSHKGNFRRVLLFGVLDMKLLG</sequence>
<reference evidence="4" key="1">
    <citation type="journal article" date="2013" name="Science">
        <title>Gene transfer from bacteria and archaea facilitated evolution of an extremophilic eukaryote.</title>
        <authorList>
            <person name="Schonknecht G."/>
            <person name="Chen W.H."/>
            <person name="Ternes C.M."/>
            <person name="Barbier G.G."/>
            <person name="Shrestha R.P."/>
            <person name="Stanke M."/>
            <person name="Brautigam A."/>
            <person name="Baker B.J."/>
            <person name="Banfield J.F."/>
            <person name="Garavito R.M."/>
            <person name="Carr K."/>
            <person name="Wilkerson C."/>
            <person name="Rensing S.A."/>
            <person name="Gagneul D."/>
            <person name="Dickenson N.E."/>
            <person name="Oesterhelt C."/>
            <person name="Lercher M.J."/>
            <person name="Weber A.P."/>
        </authorList>
    </citation>
    <scope>NUCLEOTIDE SEQUENCE [LARGE SCALE GENOMIC DNA]</scope>
    <source>
        <strain evidence="4">074W</strain>
    </source>
</reference>
<dbReference type="SUPFAM" id="SSF57959">
    <property type="entry name" value="Leucine zipper domain"/>
    <property type="match status" value="1"/>
</dbReference>
<proteinExistence type="predicted"/>
<accession>M2WW08</accession>
<name>M2WW08_GALSU</name>